<dbReference type="Pfam" id="PF01774">
    <property type="entry name" value="UreD"/>
    <property type="match status" value="1"/>
</dbReference>
<accession>A0AAD4PXQ8</accession>
<keyword evidence="2" id="KW-0143">Chaperone</keyword>
<evidence type="ECO:0000313" key="4">
    <source>
        <dbReference type="EMBL" id="KAH8696664.1"/>
    </source>
</evidence>
<dbReference type="PANTHER" id="PTHR33643:SF1">
    <property type="entry name" value="UREASE ACCESSORY PROTEIN D"/>
    <property type="match status" value="1"/>
</dbReference>
<name>A0AAD4PXQ8_9EURO</name>
<dbReference type="PANTHER" id="PTHR33643">
    <property type="entry name" value="UREASE ACCESSORY PROTEIN D"/>
    <property type="match status" value="1"/>
</dbReference>
<reference evidence="4" key="1">
    <citation type="submission" date="2021-12" db="EMBL/GenBank/DDBJ databases">
        <title>Convergent genome expansion in fungi linked to evolution of root-endophyte symbiosis.</title>
        <authorList>
            <consortium name="DOE Joint Genome Institute"/>
            <person name="Ke Y.-H."/>
            <person name="Bonito G."/>
            <person name="Liao H.-L."/>
            <person name="Looney B."/>
            <person name="Rojas-Flechas A."/>
            <person name="Nash J."/>
            <person name="Hameed K."/>
            <person name="Schadt C."/>
            <person name="Martin F."/>
            <person name="Crous P.W."/>
            <person name="Miettinen O."/>
            <person name="Magnuson J.K."/>
            <person name="Labbe J."/>
            <person name="Jacobson D."/>
            <person name="Doktycz M.J."/>
            <person name="Veneault-Fourrey C."/>
            <person name="Kuo A."/>
            <person name="Mondo S."/>
            <person name="Calhoun S."/>
            <person name="Riley R."/>
            <person name="Ohm R."/>
            <person name="LaButti K."/>
            <person name="Andreopoulos B."/>
            <person name="Pangilinan J."/>
            <person name="Nolan M."/>
            <person name="Tritt A."/>
            <person name="Clum A."/>
            <person name="Lipzen A."/>
            <person name="Daum C."/>
            <person name="Barry K."/>
            <person name="Grigoriev I.V."/>
            <person name="Vilgalys R."/>
        </authorList>
    </citation>
    <scope>NUCLEOTIDE SEQUENCE</scope>
    <source>
        <strain evidence="4">PMI_201</strain>
    </source>
</reference>
<evidence type="ECO:0000256" key="1">
    <source>
        <dbReference type="ARBA" id="ARBA00007177"/>
    </source>
</evidence>
<dbReference type="InterPro" id="IPR002669">
    <property type="entry name" value="UreD"/>
</dbReference>
<sequence length="358" mass="39470">MTFNSPFASSVATSGKGEVVLAVLPPANPVLKTLTYKYPLKLLSRSPSFFPEQSVLAETSSVTKPIHLYLLTYGGGLLPGDHIDVSITLDPRARLVVTTPQGSTKIFKTVPAQGNTTKDQETSTPNDDRSRQTLNVFIGSQAGLCYLPDPSVPFKDSRYEQIQLFTIDGSQKDKERSSFCALDWVTQGRTSRGENWDFSLWKGRSEVWSEDRETGKRRLLLRDAVILDDESGSHPPKNSGTESETGGLIRERTYPHGIIGTLILYGPIFDQLGSFIMNMFTSQPRIGGRNWSSAPADASVASVKQSQVVWTAARVRAGFVLVKFGAKDFETAREWLGQLIREEGSIAREFGEEALICL</sequence>
<proteinExistence type="inferred from homology"/>
<gene>
    <name evidence="4" type="ORF">BGW36DRAFT_297337</name>
</gene>
<comment type="similarity">
    <text evidence="1">Belongs to the UreD family.</text>
</comment>
<dbReference type="HAMAP" id="MF_01384">
    <property type="entry name" value="UreD"/>
    <property type="match status" value="1"/>
</dbReference>
<keyword evidence="5" id="KW-1185">Reference proteome</keyword>
<feature type="region of interest" description="Disordered" evidence="3">
    <location>
        <begin position="109"/>
        <end position="130"/>
    </location>
</feature>
<evidence type="ECO:0000256" key="2">
    <source>
        <dbReference type="ARBA" id="ARBA00023186"/>
    </source>
</evidence>
<dbReference type="EMBL" id="JAJTJA010000007">
    <property type="protein sequence ID" value="KAH8696664.1"/>
    <property type="molecule type" value="Genomic_DNA"/>
</dbReference>
<evidence type="ECO:0000256" key="3">
    <source>
        <dbReference type="SAM" id="MobiDB-lite"/>
    </source>
</evidence>
<protein>
    <submittedName>
        <fullName evidence="4">UreD urease accessory protein-domain-containing protein</fullName>
    </submittedName>
</protein>
<dbReference type="RefSeq" id="XP_046071600.1">
    <property type="nucleotide sequence ID" value="XM_046211349.1"/>
</dbReference>
<feature type="compositionally biased region" description="Basic and acidic residues" evidence="3">
    <location>
        <begin position="118"/>
        <end position="130"/>
    </location>
</feature>
<comment type="caution">
    <text evidence="4">The sequence shown here is derived from an EMBL/GenBank/DDBJ whole genome shotgun (WGS) entry which is preliminary data.</text>
</comment>
<dbReference type="Proteomes" id="UP001201262">
    <property type="component" value="Unassembled WGS sequence"/>
</dbReference>
<dbReference type="GO" id="GO:0016151">
    <property type="term" value="F:nickel cation binding"/>
    <property type="evidence" value="ECO:0007669"/>
    <property type="project" value="InterPro"/>
</dbReference>
<dbReference type="AlphaFoldDB" id="A0AAD4PXQ8"/>
<dbReference type="GeneID" id="70241636"/>
<organism evidence="4 5">
    <name type="scientific">Talaromyces proteolyticus</name>
    <dbReference type="NCBI Taxonomy" id="1131652"/>
    <lineage>
        <taxon>Eukaryota</taxon>
        <taxon>Fungi</taxon>
        <taxon>Dikarya</taxon>
        <taxon>Ascomycota</taxon>
        <taxon>Pezizomycotina</taxon>
        <taxon>Eurotiomycetes</taxon>
        <taxon>Eurotiomycetidae</taxon>
        <taxon>Eurotiales</taxon>
        <taxon>Trichocomaceae</taxon>
        <taxon>Talaromyces</taxon>
        <taxon>Talaromyces sect. Bacilispori</taxon>
    </lineage>
</organism>
<evidence type="ECO:0000313" key="5">
    <source>
        <dbReference type="Proteomes" id="UP001201262"/>
    </source>
</evidence>